<dbReference type="Pfam" id="PF00533">
    <property type="entry name" value="BRCT"/>
    <property type="match status" value="1"/>
</dbReference>
<name>A0A8B7MZH8_HYAAZ</name>
<dbReference type="PANTHER" id="PTHR46677">
    <property type="entry name" value="SMC5-SMC6 COMPLEX LOCALIZATION FACTOR PROTEIN 1"/>
    <property type="match status" value="1"/>
</dbReference>
<feature type="region of interest" description="Disordered" evidence="1">
    <location>
        <begin position="532"/>
        <end position="551"/>
    </location>
</feature>
<proteinExistence type="predicted"/>
<dbReference type="PANTHER" id="PTHR46677:SF1">
    <property type="entry name" value="SMC5-SMC6 COMPLEX LOCALIZATION FACTOR PROTEIN 1"/>
    <property type="match status" value="1"/>
</dbReference>
<feature type="domain" description="BRCT" evidence="2">
    <location>
        <begin position="15"/>
        <end position="77"/>
    </location>
</feature>
<dbReference type="CDD" id="cd17738">
    <property type="entry name" value="BRCT_TopBP1_rpt7"/>
    <property type="match status" value="1"/>
</dbReference>
<dbReference type="SUPFAM" id="SSF52113">
    <property type="entry name" value="BRCT domain"/>
    <property type="match status" value="1"/>
</dbReference>
<evidence type="ECO:0000313" key="3">
    <source>
        <dbReference type="Proteomes" id="UP000694843"/>
    </source>
</evidence>
<dbReference type="RefSeq" id="XP_018006364.1">
    <property type="nucleotide sequence ID" value="XM_018150875.2"/>
</dbReference>
<dbReference type="GeneID" id="108664307"/>
<dbReference type="Proteomes" id="UP000694843">
    <property type="component" value="Unplaced"/>
</dbReference>
<feature type="region of interest" description="Disordered" evidence="1">
    <location>
        <begin position="337"/>
        <end position="360"/>
    </location>
</feature>
<accession>A0A8B7MZH8</accession>
<dbReference type="InterPro" id="IPR042479">
    <property type="entry name" value="Slf1"/>
</dbReference>
<dbReference type="Gene3D" id="3.40.50.10190">
    <property type="entry name" value="BRCT domain"/>
    <property type="match status" value="2"/>
</dbReference>
<dbReference type="GO" id="GO:0035861">
    <property type="term" value="C:site of double-strand break"/>
    <property type="evidence" value="ECO:0007669"/>
    <property type="project" value="TreeGrafter"/>
</dbReference>
<dbReference type="AlphaFoldDB" id="A0A8B7MZH8"/>
<organism evidence="3 4">
    <name type="scientific">Hyalella azteca</name>
    <name type="common">Amphipod</name>
    <dbReference type="NCBI Taxonomy" id="294128"/>
    <lineage>
        <taxon>Eukaryota</taxon>
        <taxon>Metazoa</taxon>
        <taxon>Ecdysozoa</taxon>
        <taxon>Arthropoda</taxon>
        <taxon>Crustacea</taxon>
        <taxon>Multicrustacea</taxon>
        <taxon>Malacostraca</taxon>
        <taxon>Eumalacostraca</taxon>
        <taxon>Peracarida</taxon>
        <taxon>Amphipoda</taxon>
        <taxon>Senticaudata</taxon>
        <taxon>Talitrida</taxon>
        <taxon>Talitroidea</taxon>
        <taxon>Hyalellidae</taxon>
        <taxon>Hyalella</taxon>
    </lineage>
</organism>
<gene>
    <name evidence="4" type="primary">LOC108664307</name>
</gene>
<dbReference type="KEGG" id="hazt:108664307"/>
<dbReference type="GO" id="GO:1990166">
    <property type="term" value="P:protein localization to site of double-strand break"/>
    <property type="evidence" value="ECO:0007669"/>
    <property type="project" value="TreeGrafter"/>
</dbReference>
<dbReference type="InterPro" id="IPR036420">
    <property type="entry name" value="BRCT_dom_sf"/>
</dbReference>
<dbReference type="InterPro" id="IPR001357">
    <property type="entry name" value="BRCT_dom"/>
</dbReference>
<evidence type="ECO:0000256" key="1">
    <source>
        <dbReference type="SAM" id="MobiDB-lite"/>
    </source>
</evidence>
<evidence type="ECO:0000259" key="2">
    <source>
        <dbReference type="Pfam" id="PF00533"/>
    </source>
</evidence>
<feature type="compositionally biased region" description="Low complexity" evidence="1">
    <location>
        <begin position="349"/>
        <end position="360"/>
    </location>
</feature>
<evidence type="ECO:0000313" key="4">
    <source>
        <dbReference type="RefSeq" id="XP_018006364.1"/>
    </source>
</evidence>
<keyword evidence="3" id="KW-1185">Reference proteome</keyword>
<reference evidence="4" key="1">
    <citation type="submission" date="2025-08" db="UniProtKB">
        <authorList>
            <consortium name="RefSeq"/>
        </authorList>
    </citation>
    <scope>IDENTIFICATION</scope>
    <source>
        <tissue evidence="4">Whole organism</tissue>
    </source>
</reference>
<feature type="compositionally biased region" description="Low complexity" evidence="1">
    <location>
        <begin position="532"/>
        <end position="541"/>
    </location>
</feature>
<dbReference type="OrthoDB" id="6380719at2759"/>
<dbReference type="GO" id="GO:2000781">
    <property type="term" value="P:positive regulation of double-strand break repair"/>
    <property type="evidence" value="ECO:0007669"/>
    <property type="project" value="InterPro"/>
</dbReference>
<sequence>MAYPKIQFASLPVNLKPALIEKIQGLQGIVLDLHHVQFNEQCTHLVVQNDHFRPTERLLACLAAGIWIVRMSWVEASCLSGYWVSEEPHECMGGHGITRYHRLRAKAAMESAGRGCALPGLIANNTSSIDSIKHRGILSGWTMYVRVKQSSDSRSFRRVLSAAGAEVVSSSDFACSRDRLNLVLCDNESIAVLRPLLGPGTLIAHHNFLRDILLCRHDPAKIQPYLYPAHSRPSMQSAGSADQPLILDGASSFTPRKSTPVTATTARRPTTLLRRNRIQNNGSITEYLSPSKPPNRVQEIVILDEADDATHELVNLTGETILPQKLFSDIIVVSDDEEDNHPSKKLKHTSSTTTTPKTTYTTSTGIDDEIEVLKILTQPSGLNSHRRDCSYLGKSSSRSGILNLHDVKNEDDCCITEVQKNVAKSSFFNNLPKALFDSKPSVSQLNLKSEDVNLKLGLLKFEKGLQKVLAAHNLGSASANPISSLKLETPDAEDDKKFNVKLEPLKIELDTKENVEVNKALDLPPNGTIPPLTCSSPASAPSAPPCQAPTEGLVNTSVDSSLSMSSNSENGFTGGRIPHWLTRNMMGKFLERSYSCREIFGSSFDCCFPTQLDPVLAPYCRVQKSTEASLYCYTTGIRIILGMFS</sequence>
<dbReference type="GO" id="GO:0006974">
    <property type="term" value="P:DNA damage response"/>
    <property type="evidence" value="ECO:0007669"/>
    <property type="project" value="TreeGrafter"/>
</dbReference>
<protein>
    <submittedName>
        <fullName evidence="4">Uncharacterized protein LOC108664307</fullName>
    </submittedName>
</protein>
<dbReference type="GO" id="GO:0005634">
    <property type="term" value="C:nucleus"/>
    <property type="evidence" value="ECO:0007669"/>
    <property type="project" value="TreeGrafter"/>
</dbReference>